<dbReference type="NCBIfam" id="TIGR03002">
    <property type="entry name" value="outer_YhbN_LptA"/>
    <property type="match status" value="1"/>
</dbReference>
<dbReference type="AlphaFoldDB" id="A0A3B0TKU1"/>
<dbReference type="GO" id="GO:0009279">
    <property type="term" value="C:cell outer membrane"/>
    <property type="evidence" value="ECO:0007669"/>
    <property type="project" value="TreeGrafter"/>
</dbReference>
<dbReference type="GO" id="GO:0001530">
    <property type="term" value="F:lipopolysaccharide binding"/>
    <property type="evidence" value="ECO:0007669"/>
    <property type="project" value="InterPro"/>
</dbReference>
<keyword evidence="3" id="KW-0574">Periplasm</keyword>
<evidence type="ECO:0000313" key="5">
    <source>
        <dbReference type="EMBL" id="VAW16783.1"/>
    </source>
</evidence>
<dbReference type="PANTHER" id="PTHR36504:SF1">
    <property type="entry name" value="LIPOPOLYSACCHARIDE EXPORT SYSTEM PROTEIN LPTA"/>
    <property type="match status" value="1"/>
</dbReference>
<name>A0A3B0TKU1_9ZZZZ</name>
<evidence type="ECO:0000256" key="3">
    <source>
        <dbReference type="ARBA" id="ARBA00022764"/>
    </source>
</evidence>
<evidence type="ECO:0000259" key="4">
    <source>
        <dbReference type="Pfam" id="PF03968"/>
    </source>
</evidence>
<sequence length="163" mass="17938">MERKYWAKRLTLVLCAFVWLGAFSALTQAQTSQRVQIVADRFVVRESENRSEFVGNVIVTQPGLKIWADKVIVYYGPKGTSDIKSFEALGNVRIENDGQTATGDRGVYDPKTRIMRLSGNVMLVNASSSVSASELRIDLNSNITEFSTPGDGGRVTGVFTPDN</sequence>
<keyword evidence="1" id="KW-0813">Transport</keyword>
<gene>
    <name evidence="5" type="ORF">MNBD_ALPHA12-2042</name>
</gene>
<dbReference type="Pfam" id="PF03968">
    <property type="entry name" value="LptD_N"/>
    <property type="match status" value="1"/>
</dbReference>
<dbReference type="InterPro" id="IPR052037">
    <property type="entry name" value="LPS_export_LptA"/>
</dbReference>
<dbReference type="InterPro" id="IPR005653">
    <property type="entry name" value="OstA-like_N"/>
</dbReference>
<proteinExistence type="predicted"/>
<dbReference type="GO" id="GO:0015920">
    <property type="term" value="P:lipopolysaccharide transport"/>
    <property type="evidence" value="ECO:0007669"/>
    <property type="project" value="InterPro"/>
</dbReference>
<feature type="domain" description="Organic solvent tolerance-like N-terminal" evidence="4">
    <location>
        <begin position="36"/>
        <end position="142"/>
    </location>
</feature>
<dbReference type="EMBL" id="UOEO01000058">
    <property type="protein sequence ID" value="VAW16783.1"/>
    <property type="molecule type" value="Genomic_DNA"/>
</dbReference>
<dbReference type="GO" id="GO:0017089">
    <property type="term" value="F:glycolipid transfer activity"/>
    <property type="evidence" value="ECO:0007669"/>
    <property type="project" value="TreeGrafter"/>
</dbReference>
<evidence type="ECO:0000256" key="1">
    <source>
        <dbReference type="ARBA" id="ARBA00022448"/>
    </source>
</evidence>
<reference evidence="5" key="1">
    <citation type="submission" date="2018-06" db="EMBL/GenBank/DDBJ databases">
        <authorList>
            <person name="Zhirakovskaya E."/>
        </authorList>
    </citation>
    <scope>NUCLEOTIDE SEQUENCE</scope>
</reference>
<evidence type="ECO:0000256" key="2">
    <source>
        <dbReference type="ARBA" id="ARBA00022729"/>
    </source>
</evidence>
<keyword evidence="2" id="KW-0732">Signal</keyword>
<dbReference type="InterPro" id="IPR014340">
    <property type="entry name" value="LptA"/>
</dbReference>
<organism evidence="5">
    <name type="scientific">hydrothermal vent metagenome</name>
    <dbReference type="NCBI Taxonomy" id="652676"/>
    <lineage>
        <taxon>unclassified sequences</taxon>
        <taxon>metagenomes</taxon>
        <taxon>ecological metagenomes</taxon>
    </lineage>
</organism>
<dbReference type="Gene3D" id="2.60.450.10">
    <property type="entry name" value="Lipopolysaccharide (LPS) transport protein A like domain"/>
    <property type="match status" value="1"/>
</dbReference>
<protein>
    <recommendedName>
        <fullName evidence="4">Organic solvent tolerance-like N-terminal domain-containing protein</fullName>
    </recommendedName>
</protein>
<accession>A0A3B0TKU1</accession>
<dbReference type="GO" id="GO:0030288">
    <property type="term" value="C:outer membrane-bounded periplasmic space"/>
    <property type="evidence" value="ECO:0007669"/>
    <property type="project" value="TreeGrafter"/>
</dbReference>
<dbReference type="PANTHER" id="PTHR36504">
    <property type="entry name" value="LIPOPOLYSACCHARIDE EXPORT SYSTEM PROTEIN LPTA"/>
    <property type="match status" value="1"/>
</dbReference>